<evidence type="ECO:0000313" key="2">
    <source>
        <dbReference type="Proteomes" id="UP001060170"/>
    </source>
</evidence>
<accession>A0ACC0EI35</accession>
<reference evidence="1 2" key="3">
    <citation type="journal article" date="2022" name="Microbiol. Spectr.">
        <title>Folding features and dynamics of 3D genome architecture in plant fungal pathogens.</title>
        <authorList>
            <person name="Xia C."/>
        </authorList>
    </citation>
    <scope>NUCLEOTIDE SEQUENCE [LARGE SCALE GENOMIC DNA]</scope>
    <source>
        <strain evidence="1 2">93-210</strain>
    </source>
</reference>
<name>A0ACC0EI35_9BASI</name>
<organism evidence="1 2">
    <name type="scientific">Puccinia striiformis f. sp. tritici</name>
    <dbReference type="NCBI Taxonomy" id="168172"/>
    <lineage>
        <taxon>Eukaryota</taxon>
        <taxon>Fungi</taxon>
        <taxon>Dikarya</taxon>
        <taxon>Basidiomycota</taxon>
        <taxon>Pucciniomycotina</taxon>
        <taxon>Pucciniomycetes</taxon>
        <taxon>Pucciniales</taxon>
        <taxon>Pucciniaceae</taxon>
        <taxon>Puccinia</taxon>
    </lineage>
</organism>
<dbReference type="Proteomes" id="UP001060170">
    <property type="component" value="Chromosome 6"/>
</dbReference>
<keyword evidence="2" id="KW-1185">Reference proteome</keyword>
<gene>
    <name evidence="1" type="ORF">MJO28_006660</name>
</gene>
<dbReference type="EMBL" id="CM045870">
    <property type="protein sequence ID" value="KAI7954113.1"/>
    <property type="molecule type" value="Genomic_DNA"/>
</dbReference>
<reference evidence="2" key="2">
    <citation type="journal article" date="2018" name="Mol. Plant Microbe Interact.">
        <title>Genome sequence resources for the wheat stripe rust pathogen (Puccinia striiformis f. sp. tritici) and the barley stripe rust pathogen (Puccinia striiformis f. sp. hordei).</title>
        <authorList>
            <person name="Xia C."/>
            <person name="Wang M."/>
            <person name="Yin C."/>
            <person name="Cornejo O.E."/>
            <person name="Hulbert S.H."/>
            <person name="Chen X."/>
        </authorList>
    </citation>
    <scope>NUCLEOTIDE SEQUENCE [LARGE SCALE GENOMIC DNA]</scope>
    <source>
        <strain evidence="2">93-210</strain>
    </source>
</reference>
<reference evidence="2" key="1">
    <citation type="journal article" date="2018" name="BMC Genomics">
        <title>Genomic insights into host adaptation between the wheat stripe rust pathogen (Puccinia striiformis f. sp. tritici) and the barley stripe rust pathogen (Puccinia striiformis f. sp. hordei).</title>
        <authorList>
            <person name="Xia C."/>
            <person name="Wang M."/>
            <person name="Yin C."/>
            <person name="Cornejo O.E."/>
            <person name="Hulbert S.H."/>
            <person name="Chen X."/>
        </authorList>
    </citation>
    <scope>NUCLEOTIDE SEQUENCE [LARGE SCALE GENOMIC DNA]</scope>
    <source>
        <strain evidence="2">93-210</strain>
    </source>
</reference>
<proteinExistence type="predicted"/>
<sequence length="101" mass="11322">MSNSRESNPTSPTSRTEEPQPTLLNLINICEFQKSQAHTFDFRNSTSNPNEFMFIPVSLLENDSQNSALSCGTSDQHARAPSQRSHGRAAGYTWMLNHQSH</sequence>
<evidence type="ECO:0000313" key="1">
    <source>
        <dbReference type="EMBL" id="KAI7954113.1"/>
    </source>
</evidence>
<protein>
    <submittedName>
        <fullName evidence="1">Uncharacterized protein</fullName>
    </submittedName>
</protein>
<comment type="caution">
    <text evidence="1">The sequence shown here is derived from an EMBL/GenBank/DDBJ whole genome shotgun (WGS) entry which is preliminary data.</text>
</comment>